<evidence type="ECO:0000313" key="1">
    <source>
        <dbReference type="EMBL" id="GEL47422.1"/>
    </source>
</evidence>
<comment type="caution">
    <text evidence="1">The sequence shown here is derived from an EMBL/GenBank/DDBJ whole genome shotgun (WGS) entry which is preliminary data.</text>
</comment>
<dbReference type="RefSeq" id="WP_183834868.1">
    <property type="nucleotide sequence ID" value="NZ_BJVQ01000037.1"/>
</dbReference>
<accession>A0A511FE22</accession>
<keyword evidence="3" id="KW-1185">Reference proteome</keyword>
<gene>
    <name evidence="1" type="ORF">CHO01_25380</name>
    <name evidence="2" type="ORF">HNR08_001241</name>
</gene>
<protein>
    <submittedName>
        <fullName evidence="1">Uncharacterized protein</fullName>
    </submittedName>
</protein>
<organism evidence="1 3">
    <name type="scientific">Cellulomonas hominis</name>
    <dbReference type="NCBI Taxonomy" id="156981"/>
    <lineage>
        <taxon>Bacteria</taxon>
        <taxon>Bacillati</taxon>
        <taxon>Actinomycetota</taxon>
        <taxon>Actinomycetes</taxon>
        <taxon>Micrococcales</taxon>
        <taxon>Cellulomonadaceae</taxon>
        <taxon>Cellulomonas</taxon>
    </lineage>
</organism>
<sequence>MTADGTNPVVRAGVVETVEQLDALPSYTVVIASRTGEAWQRGNPMAEGWHLAGGDICDYGTGDLVKMLPATIVYRPDAPQPATTDEGLVTRAEVERMLAEQSEMDRAMHEAYRPEVVAEVAVHLSEGADWDAVAKWCGGTICTGQEPSGEYVSDMHIPGVGTAWQGAWIVQRHDGTFAIRAEVAGPSEASVAALTAGAGEAVDREALVDLIAPVLHDDAARPHAYRSYPECCAAVTNTGQSCLGRTRLTAGKVADTVLAARGDAAPSVTPALRERRLRACVERWPEAETGEYNPSCCRFPKSCSATVYDPEMVADDDLEVRP</sequence>
<reference evidence="1 3" key="1">
    <citation type="submission" date="2019-07" db="EMBL/GenBank/DDBJ databases">
        <title>Whole genome shotgun sequence of Cellulomonas hominis NBRC 16055.</title>
        <authorList>
            <person name="Hosoyama A."/>
            <person name="Uohara A."/>
            <person name="Ohji S."/>
            <person name="Ichikawa N."/>
        </authorList>
    </citation>
    <scope>NUCLEOTIDE SEQUENCE [LARGE SCALE GENOMIC DNA]</scope>
    <source>
        <strain evidence="1 3">NBRC 16055</strain>
    </source>
</reference>
<dbReference type="Proteomes" id="UP000564629">
    <property type="component" value="Unassembled WGS sequence"/>
</dbReference>
<dbReference type="Proteomes" id="UP000321723">
    <property type="component" value="Unassembled WGS sequence"/>
</dbReference>
<dbReference type="AlphaFoldDB" id="A0A511FE22"/>
<dbReference type="EMBL" id="BJVQ01000037">
    <property type="protein sequence ID" value="GEL47422.1"/>
    <property type="molecule type" value="Genomic_DNA"/>
</dbReference>
<reference evidence="2 4" key="2">
    <citation type="submission" date="2020-08" db="EMBL/GenBank/DDBJ databases">
        <title>Sequencing the genomes of 1000 actinobacteria strains.</title>
        <authorList>
            <person name="Klenk H.-P."/>
        </authorList>
    </citation>
    <scope>NUCLEOTIDE SEQUENCE [LARGE SCALE GENOMIC DNA]</scope>
    <source>
        <strain evidence="2 4">DSM 9581</strain>
    </source>
</reference>
<evidence type="ECO:0000313" key="3">
    <source>
        <dbReference type="Proteomes" id="UP000321723"/>
    </source>
</evidence>
<evidence type="ECO:0000313" key="2">
    <source>
        <dbReference type="EMBL" id="MBB5472505.1"/>
    </source>
</evidence>
<name>A0A511FE22_9CELL</name>
<dbReference type="EMBL" id="JACHDN010000001">
    <property type="protein sequence ID" value="MBB5472505.1"/>
    <property type="molecule type" value="Genomic_DNA"/>
</dbReference>
<proteinExistence type="predicted"/>
<evidence type="ECO:0000313" key="4">
    <source>
        <dbReference type="Proteomes" id="UP000564629"/>
    </source>
</evidence>